<reference evidence="1 2" key="1">
    <citation type="journal article" date="2016" name="Nat. Commun.">
        <title>Thousands of microbial genomes shed light on interconnected biogeochemical processes in an aquifer system.</title>
        <authorList>
            <person name="Anantharaman K."/>
            <person name="Brown C.T."/>
            <person name="Hug L.A."/>
            <person name="Sharon I."/>
            <person name="Castelle C.J."/>
            <person name="Probst A.J."/>
            <person name="Thomas B.C."/>
            <person name="Singh A."/>
            <person name="Wilkins M.J."/>
            <person name="Karaoz U."/>
            <person name="Brodie E.L."/>
            <person name="Williams K.H."/>
            <person name="Hubbard S.S."/>
            <person name="Banfield J.F."/>
        </authorList>
    </citation>
    <scope>NUCLEOTIDE SEQUENCE [LARGE SCALE GENOMIC DNA]</scope>
</reference>
<accession>A0A1F6H1X1</accession>
<comment type="caution">
    <text evidence="1">The sequence shown here is derived from an EMBL/GenBank/DDBJ whole genome shotgun (WGS) entry which is preliminary data.</text>
</comment>
<evidence type="ECO:0000313" key="2">
    <source>
        <dbReference type="Proteomes" id="UP000177583"/>
    </source>
</evidence>
<proteinExistence type="predicted"/>
<protein>
    <submittedName>
        <fullName evidence="1">Uncharacterized protein</fullName>
    </submittedName>
</protein>
<dbReference type="AlphaFoldDB" id="A0A1F6H1X1"/>
<name>A0A1F6H1X1_9PROT</name>
<organism evidence="1 2">
    <name type="scientific">Candidatus Lambdaproteobacteria bacterium RIFOXYD2_FULL_56_26</name>
    <dbReference type="NCBI Taxonomy" id="1817773"/>
    <lineage>
        <taxon>Bacteria</taxon>
        <taxon>Pseudomonadati</taxon>
        <taxon>Pseudomonadota</taxon>
        <taxon>Candidatus Lambdaproteobacteria</taxon>
    </lineage>
</organism>
<evidence type="ECO:0000313" key="1">
    <source>
        <dbReference type="EMBL" id="OGH04383.1"/>
    </source>
</evidence>
<dbReference type="Proteomes" id="UP000177583">
    <property type="component" value="Unassembled WGS sequence"/>
</dbReference>
<gene>
    <name evidence="1" type="ORF">A2557_11085</name>
</gene>
<sequence>MNRFYYFELGRAILLVGEEGKEPSARLGSSFAPNLIPYVGFFYNNEPRFLERLFIDWRAYVNWTNYDWQYTTNEPLDRSLGVRDAGGVNFFSINLTPRLVLALDFGLQLYAGPTITHGTFDGNFYLTHGEDRSSECEKAVKMNSGTGIRENCERVHVQSTRTASTREVGLVWLSKVGNWGVRYRSPFSVKASNLKFAEQGGLYLFYETK</sequence>
<dbReference type="EMBL" id="MFNF01000004">
    <property type="protein sequence ID" value="OGH04383.1"/>
    <property type="molecule type" value="Genomic_DNA"/>
</dbReference>